<dbReference type="EMBL" id="AOUO01000464">
    <property type="protein sequence ID" value="EOD64917.1"/>
    <property type="molecule type" value="Genomic_DNA"/>
</dbReference>
<dbReference type="AlphaFoldDB" id="R1G072"/>
<accession>R1G072</accession>
<comment type="caution">
    <text evidence="1">The sequence shown here is derived from an EMBL/GenBank/DDBJ whole genome shotgun (WGS) entry which is preliminary data.</text>
</comment>
<dbReference type="Proteomes" id="UP000014139">
    <property type="component" value="Unassembled WGS sequence"/>
</dbReference>
<feature type="non-terminal residue" evidence="1">
    <location>
        <position position="78"/>
    </location>
</feature>
<organism evidence="1 2">
    <name type="scientific">Amycolatopsis vancoresmycina DSM 44592</name>
    <dbReference type="NCBI Taxonomy" id="1292037"/>
    <lineage>
        <taxon>Bacteria</taxon>
        <taxon>Bacillati</taxon>
        <taxon>Actinomycetota</taxon>
        <taxon>Actinomycetes</taxon>
        <taxon>Pseudonocardiales</taxon>
        <taxon>Pseudonocardiaceae</taxon>
        <taxon>Amycolatopsis</taxon>
    </lineage>
</organism>
<reference evidence="1 2" key="1">
    <citation type="submission" date="2013-02" db="EMBL/GenBank/DDBJ databases">
        <title>Draft genome sequence of Amycolatopsis vancoresmycina strain DSM 44592T.</title>
        <authorList>
            <person name="Kumar S."/>
            <person name="Kaur N."/>
            <person name="Kaur C."/>
            <person name="Raghava G.P.S."/>
            <person name="Mayilraj S."/>
        </authorList>
    </citation>
    <scope>NUCLEOTIDE SEQUENCE [LARGE SCALE GENOMIC DNA]</scope>
    <source>
        <strain evidence="1 2">DSM 44592</strain>
    </source>
</reference>
<name>R1G072_9PSEU</name>
<protein>
    <submittedName>
        <fullName evidence="1">Uncharacterized protein</fullName>
    </submittedName>
</protein>
<dbReference type="RefSeq" id="WP_003104688.1">
    <property type="nucleotide sequence ID" value="NZ_AOUO01000464.1"/>
</dbReference>
<keyword evidence="2" id="KW-1185">Reference proteome</keyword>
<dbReference type="Gene3D" id="3.30.70.3290">
    <property type="match status" value="1"/>
</dbReference>
<evidence type="ECO:0000313" key="1">
    <source>
        <dbReference type="EMBL" id="EOD64917.1"/>
    </source>
</evidence>
<proteinExistence type="predicted"/>
<evidence type="ECO:0000313" key="2">
    <source>
        <dbReference type="Proteomes" id="UP000014139"/>
    </source>
</evidence>
<gene>
    <name evidence="1" type="ORF">H480_29461</name>
</gene>
<sequence>MLDAVPLSPSRTARPAEELLTALGTLWTQGLPLDTAQLCAEGGLVHLPSYAFAGPRWLAPEVDGRQPAPEDVPAEQAA</sequence>